<dbReference type="HOGENOM" id="CLU_1604310_0_0_1"/>
<dbReference type="EMBL" id="KB306940">
    <property type="protein sequence ID" value="ELT99353.1"/>
    <property type="molecule type" value="Genomic_DNA"/>
</dbReference>
<accession>R7TZI1</accession>
<reference evidence="4" key="1">
    <citation type="submission" date="2012-12" db="EMBL/GenBank/DDBJ databases">
        <authorList>
            <person name="Hellsten U."/>
            <person name="Grimwood J."/>
            <person name="Chapman J.A."/>
            <person name="Shapiro H."/>
            <person name="Aerts A."/>
            <person name="Otillar R.P."/>
            <person name="Terry A.Y."/>
            <person name="Boore J.L."/>
            <person name="Simakov O."/>
            <person name="Marletaz F."/>
            <person name="Cho S.-J."/>
            <person name="Edsinger-Gonzales E."/>
            <person name="Havlak P."/>
            <person name="Kuo D.-H."/>
            <person name="Larsson T."/>
            <person name="Lv J."/>
            <person name="Arendt D."/>
            <person name="Savage R."/>
            <person name="Osoegawa K."/>
            <person name="de Jong P."/>
            <person name="Lindberg D.R."/>
            <person name="Seaver E.C."/>
            <person name="Weisblat D.A."/>
            <person name="Putnam N.H."/>
            <person name="Grigoriev I.V."/>
            <person name="Rokhsar D.S."/>
        </authorList>
    </citation>
    <scope>NUCLEOTIDE SEQUENCE</scope>
    <source>
        <strain evidence="4">I ESC-2004</strain>
    </source>
</reference>
<dbReference type="EMBL" id="AMQN01010061">
    <property type="status" value="NOT_ANNOTATED_CDS"/>
    <property type="molecule type" value="Genomic_DNA"/>
</dbReference>
<gene>
    <name evidence="2" type="ORF">CAPTEDRAFT_211880</name>
</gene>
<name>R7TZI1_CAPTE</name>
<dbReference type="AlphaFoldDB" id="R7TZI1"/>
<proteinExistence type="predicted"/>
<feature type="chain" id="PRO_5008787497" evidence="1">
    <location>
        <begin position="22"/>
        <end position="166"/>
    </location>
</feature>
<evidence type="ECO:0000256" key="1">
    <source>
        <dbReference type="SAM" id="SignalP"/>
    </source>
</evidence>
<protein>
    <submittedName>
        <fullName evidence="2 3">Uncharacterized protein</fullName>
    </submittedName>
</protein>
<evidence type="ECO:0000313" key="2">
    <source>
        <dbReference type="EMBL" id="ELT99353.1"/>
    </source>
</evidence>
<evidence type="ECO:0000313" key="3">
    <source>
        <dbReference type="EnsemblMetazoa" id="CapteP211880"/>
    </source>
</evidence>
<organism evidence="2">
    <name type="scientific">Capitella teleta</name>
    <name type="common">Polychaete worm</name>
    <dbReference type="NCBI Taxonomy" id="283909"/>
    <lineage>
        <taxon>Eukaryota</taxon>
        <taxon>Metazoa</taxon>
        <taxon>Spiralia</taxon>
        <taxon>Lophotrochozoa</taxon>
        <taxon>Annelida</taxon>
        <taxon>Polychaeta</taxon>
        <taxon>Sedentaria</taxon>
        <taxon>Scolecida</taxon>
        <taxon>Capitellidae</taxon>
        <taxon>Capitella</taxon>
    </lineage>
</organism>
<feature type="signal peptide" evidence="1">
    <location>
        <begin position="1"/>
        <end position="21"/>
    </location>
</feature>
<keyword evidence="1" id="KW-0732">Signal</keyword>
<dbReference type="Proteomes" id="UP000014760">
    <property type="component" value="Unassembled WGS sequence"/>
</dbReference>
<dbReference type="EnsemblMetazoa" id="CapteT211880">
    <property type="protein sequence ID" value="CapteP211880"/>
    <property type="gene ID" value="CapteG211880"/>
</dbReference>
<keyword evidence="4" id="KW-1185">Reference proteome</keyword>
<reference evidence="2 4" key="2">
    <citation type="journal article" date="2013" name="Nature">
        <title>Insights into bilaterian evolution from three spiralian genomes.</title>
        <authorList>
            <person name="Simakov O."/>
            <person name="Marletaz F."/>
            <person name="Cho S.J."/>
            <person name="Edsinger-Gonzales E."/>
            <person name="Havlak P."/>
            <person name="Hellsten U."/>
            <person name="Kuo D.H."/>
            <person name="Larsson T."/>
            <person name="Lv J."/>
            <person name="Arendt D."/>
            <person name="Savage R."/>
            <person name="Osoegawa K."/>
            <person name="de Jong P."/>
            <person name="Grimwood J."/>
            <person name="Chapman J.A."/>
            <person name="Shapiro H."/>
            <person name="Aerts A."/>
            <person name="Otillar R.P."/>
            <person name="Terry A.Y."/>
            <person name="Boore J.L."/>
            <person name="Grigoriev I.V."/>
            <person name="Lindberg D.R."/>
            <person name="Seaver E.C."/>
            <person name="Weisblat D.A."/>
            <person name="Putnam N.H."/>
            <person name="Rokhsar D.S."/>
        </authorList>
    </citation>
    <scope>NUCLEOTIDE SEQUENCE</scope>
    <source>
        <strain evidence="2 4">I ESC-2004</strain>
    </source>
</reference>
<sequence>MEVAIIVIIVFVTLLVSVVVTVRLCNKYNCVACCEPDSAESLDDLDAVLNEDDEASDSLEDDEPMEDRAIRDLDRNFEVTQDDLADLEREDLVENDVFDEDHVTLEIDGEEAMLRNCMPCNATDTGIIANHLEKRILTRLGDKYITALSSTIASSHSDTNPKQAPI</sequence>
<reference evidence="3" key="3">
    <citation type="submission" date="2015-06" db="UniProtKB">
        <authorList>
            <consortium name="EnsemblMetazoa"/>
        </authorList>
    </citation>
    <scope>IDENTIFICATION</scope>
</reference>
<evidence type="ECO:0000313" key="4">
    <source>
        <dbReference type="Proteomes" id="UP000014760"/>
    </source>
</evidence>